<dbReference type="Proteomes" id="UP001630127">
    <property type="component" value="Unassembled WGS sequence"/>
</dbReference>
<evidence type="ECO:0000313" key="2">
    <source>
        <dbReference type="EMBL" id="KAL3534520.1"/>
    </source>
</evidence>
<evidence type="ECO:0000256" key="1">
    <source>
        <dbReference type="SAM" id="MobiDB-lite"/>
    </source>
</evidence>
<feature type="compositionally biased region" description="Polar residues" evidence="1">
    <location>
        <begin position="66"/>
        <end position="75"/>
    </location>
</feature>
<protein>
    <submittedName>
        <fullName evidence="2">Uncharacterized protein</fullName>
    </submittedName>
</protein>
<feature type="region of interest" description="Disordered" evidence="1">
    <location>
        <begin position="66"/>
        <end position="98"/>
    </location>
</feature>
<name>A0ABD3ATH8_9GENT</name>
<reference evidence="2 3" key="1">
    <citation type="submission" date="2024-11" db="EMBL/GenBank/DDBJ databases">
        <title>A near-complete genome assembly of Cinchona calisaya.</title>
        <authorList>
            <person name="Lian D.C."/>
            <person name="Zhao X.W."/>
            <person name="Wei L."/>
        </authorList>
    </citation>
    <scope>NUCLEOTIDE SEQUENCE [LARGE SCALE GENOMIC DNA]</scope>
    <source>
        <tissue evidence="2">Nenye</tissue>
    </source>
</reference>
<proteinExistence type="predicted"/>
<dbReference type="EMBL" id="JBJUIK010000002">
    <property type="protein sequence ID" value="KAL3534520.1"/>
    <property type="molecule type" value="Genomic_DNA"/>
</dbReference>
<gene>
    <name evidence="2" type="ORF">ACH5RR_002981</name>
</gene>
<accession>A0ABD3ATH8</accession>
<dbReference type="AlphaFoldDB" id="A0ABD3ATH8"/>
<evidence type="ECO:0000313" key="3">
    <source>
        <dbReference type="Proteomes" id="UP001630127"/>
    </source>
</evidence>
<keyword evidence="3" id="KW-1185">Reference proteome</keyword>
<sequence>MVEQVERSQKKKLKKKLAVKGKALLRSSKANAILATRLGILPRIAKMYLNLENPRMLSMLLRPQQGNMMSSSQKPQEVVEAPAAMQTQKKQESADDHHQILEKKENPFKKLAIRCSNPVLESSGGEEYASKFSTTNKLRKRDKDLMRNVMFEDYGF</sequence>
<organism evidence="2 3">
    <name type="scientific">Cinchona calisaya</name>
    <dbReference type="NCBI Taxonomy" id="153742"/>
    <lineage>
        <taxon>Eukaryota</taxon>
        <taxon>Viridiplantae</taxon>
        <taxon>Streptophyta</taxon>
        <taxon>Embryophyta</taxon>
        <taxon>Tracheophyta</taxon>
        <taxon>Spermatophyta</taxon>
        <taxon>Magnoliopsida</taxon>
        <taxon>eudicotyledons</taxon>
        <taxon>Gunneridae</taxon>
        <taxon>Pentapetalae</taxon>
        <taxon>asterids</taxon>
        <taxon>lamiids</taxon>
        <taxon>Gentianales</taxon>
        <taxon>Rubiaceae</taxon>
        <taxon>Cinchonoideae</taxon>
        <taxon>Cinchoneae</taxon>
        <taxon>Cinchona</taxon>
    </lineage>
</organism>
<comment type="caution">
    <text evidence="2">The sequence shown here is derived from an EMBL/GenBank/DDBJ whole genome shotgun (WGS) entry which is preliminary data.</text>
</comment>
<feature type="compositionally biased region" description="Basic and acidic residues" evidence="1">
    <location>
        <begin position="89"/>
        <end position="98"/>
    </location>
</feature>